<dbReference type="AlphaFoldDB" id="A0AAJ4UVL4"/>
<dbReference type="InterPro" id="IPR043811">
    <property type="entry name" value="DUF5793"/>
</dbReference>
<keyword evidence="2" id="KW-1185">Reference proteome</keyword>
<dbReference type="Pfam" id="PF19106">
    <property type="entry name" value="DUF5793"/>
    <property type="match status" value="1"/>
</dbReference>
<evidence type="ECO:0000313" key="2">
    <source>
        <dbReference type="Proteomes" id="UP000270581"/>
    </source>
</evidence>
<organism evidence="1 2">
    <name type="scientific">Halosegnis longus</name>
    <dbReference type="NCBI Taxonomy" id="2216012"/>
    <lineage>
        <taxon>Archaea</taxon>
        <taxon>Methanobacteriati</taxon>
        <taxon>Methanobacteriota</taxon>
        <taxon>Stenosarchaea group</taxon>
        <taxon>Halobacteria</taxon>
        <taxon>Halobacteriales</taxon>
        <taxon>Natronomonadaceae</taxon>
        <taxon>Halosegnis</taxon>
    </lineage>
</organism>
<sequence length="149" mass="16507">MRRDYFTIDASNLDTPGVPTVAIDFEGPTEQLVERLTRTDGEPLASDEMDVAFRLQGPVEDDPEGVVAVTNRVTGEFVLELNADSGDVLKFIEAAREYGKEAGESHRYRIRVSIDGDQLLEQEKGTFLVYDANGDLLRHHSLIPSGVEL</sequence>
<dbReference type="Proteomes" id="UP000270581">
    <property type="component" value="Unassembled WGS sequence"/>
</dbReference>
<reference evidence="1 2" key="1">
    <citation type="submission" date="2018-11" db="EMBL/GenBank/DDBJ databases">
        <title>Genome sequences of Natronomonas sp. CBA1133.</title>
        <authorList>
            <person name="Roh S.W."/>
            <person name="Cha I.-T."/>
        </authorList>
    </citation>
    <scope>NUCLEOTIDE SEQUENCE [LARGE SCALE GENOMIC DNA]</scope>
    <source>
        <strain evidence="1 2">CBA1133</strain>
    </source>
</reference>
<dbReference type="RefSeq" id="WP_075936010.1">
    <property type="nucleotide sequence ID" value="NZ_BDJH01000002.1"/>
</dbReference>
<proteinExistence type="predicted"/>
<accession>A0AAJ4UVL4</accession>
<dbReference type="EMBL" id="RJJC01000001">
    <property type="protein sequence ID" value="RNJ26122.1"/>
    <property type="molecule type" value="Genomic_DNA"/>
</dbReference>
<protein>
    <submittedName>
        <fullName evidence="1">Uncharacterized protein</fullName>
    </submittedName>
</protein>
<gene>
    <name evidence="1" type="ORF">Nmn1133_05095</name>
</gene>
<comment type="caution">
    <text evidence="1">The sequence shown here is derived from an EMBL/GenBank/DDBJ whole genome shotgun (WGS) entry which is preliminary data.</text>
</comment>
<name>A0AAJ4UVL4_9EURY</name>
<evidence type="ECO:0000313" key="1">
    <source>
        <dbReference type="EMBL" id="RNJ26122.1"/>
    </source>
</evidence>